<reference evidence="1" key="1">
    <citation type="submission" date="2019-03" db="EMBL/GenBank/DDBJ databases">
        <title>Single cell metagenomics reveals metabolic interactions within the superorganism composed of flagellate Streblomastix strix and complex community of Bacteroidetes bacteria on its surface.</title>
        <authorList>
            <person name="Treitli S.C."/>
            <person name="Kolisko M."/>
            <person name="Husnik F."/>
            <person name="Keeling P."/>
            <person name="Hampl V."/>
        </authorList>
    </citation>
    <scope>NUCLEOTIDE SEQUENCE</scope>
    <source>
        <strain evidence="1">STM</strain>
    </source>
</reference>
<proteinExistence type="predicted"/>
<accession>A0A5J4PXD2</accession>
<dbReference type="AlphaFoldDB" id="A0A5J4PXD2"/>
<dbReference type="EMBL" id="SNRY01005696">
    <property type="protein sequence ID" value="KAA6314327.1"/>
    <property type="molecule type" value="Genomic_DNA"/>
</dbReference>
<gene>
    <name evidence="1" type="ORF">EZS27_035041</name>
</gene>
<feature type="non-terminal residue" evidence="1">
    <location>
        <position position="43"/>
    </location>
</feature>
<organism evidence="1">
    <name type="scientific">termite gut metagenome</name>
    <dbReference type="NCBI Taxonomy" id="433724"/>
    <lineage>
        <taxon>unclassified sequences</taxon>
        <taxon>metagenomes</taxon>
        <taxon>organismal metagenomes</taxon>
    </lineage>
</organism>
<sequence>MVSYTAHNKQREASSRILPFPNLFPIEIRLLLLKRGFITYVSL</sequence>
<comment type="caution">
    <text evidence="1">The sequence shown here is derived from an EMBL/GenBank/DDBJ whole genome shotgun (WGS) entry which is preliminary data.</text>
</comment>
<evidence type="ECO:0000313" key="1">
    <source>
        <dbReference type="EMBL" id="KAA6314327.1"/>
    </source>
</evidence>
<name>A0A5J4PXD2_9ZZZZ</name>
<protein>
    <submittedName>
        <fullName evidence="1">Uncharacterized protein</fullName>
    </submittedName>
</protein>